<dbReference type="EnsemblMetazoa" id="tetur12g01270.1">
    <property type="protein sequence ID" value="tetur12g01270.1"/>
    <property type="gene ID" value="tetur12g01270"/>
</dbReference>
<keyword evidence="2" id="KW-1185">Reference proteome</keyword>
<organism evidence="1 2">
    <name type="scientific">Tetranychus urticae</name>
    <name type="common">Two-spotted spider mite</name>
    <dbReference type="NCBI Taxonomy" id="32264"/>
    <lineage>
        <taxon>Eukaryota</taxon>
        <taxon>Metazoa</taxon>
        <taxon>Ecdysozoa</taxon>
        <taxon>Arthropoda</taxon>
        <taxon>Chelicerata</taxon>
        <taxon>Arachnida</taxon>
        <taxon>Acari</taxon>
        <taxon>Acariformes</taxon>
        <taxon>Trombidiformes</taxon>
        <taxon>Prostigmata</taxon>
        <taxon>Eleutherengona</taxon>
        <taxon>Raphignathae</taxon>
        <taxon>Tetranychoidea</taxon>
        <taxon>Tetranychidae</taxon>
        <taxon>Tetranychus</taxon>
    </lineage>
</organism>
<accession>T1KIG4</accession>
<name>T1KIG4_TETUR</name>
<reference evidence="2" key="1">
    <citation type="submission" date="2011-08" db="EMBL/GenBank/DDBJ databases">
        <authorList>
            <person name="Rombauts S."/>
        </authorList>
    </citation>
    <scope>NUCLEOTIDE SEQUENCE</scope>
    <source>
        <strain evidence="2">London</strain>
    </source>
</reference>
<reference evidence="1" key="2">
    <citation type="submission" date="2015-06" db="UniProtKB">
        <authorList>
            <consortium name="EnsemblMetazoa"/>
        </authorList>
    </citation>
    <scope>IDENTIFICATION</scope>
</reference>
<dbReference type="HOGENOM" id="CLU_2174149_0_0_1"/>
<dbReference type="Proteomes" id="UP000015104">
    <property type="component" value="Unassembled WGS sequence"/>
</dbReference>
<evidence type="ECO:0000313" key="1">
    <source>
        <dbReference type="EnsemblMetazoa" id="tetur12g01270.1"/>
    </source>
</evidence>
<proteinExistence type="predicted"/>
<dbReference type="AlphaFoldDB" id="T1KIG4"/>
<protein>
    <submittedName>
        <fullName evidence="1">Uncharacterized protein</fullName>
    </submittedName>
</protein>
<dbReference type="EMBL" id="CAEY01000113">
    <property type="status" value="NOT_ANNOTATED_CDS"/>
    <property type="molecule type" value="Genomic_DNA"/>
</dbReference>
<sequence>MHVFMMEKCLLVKDIDQQLSVLNVHWLLTLLRSFSVNTLVWSSSSTLSVFFRETLSPLTYQYNQIIMESYLDHNHAFPCPLTILILTNDQDFISYELNLKYILNEGKLEQ</sequence>
<evidence type="ECO:0000313" key="2">
    <source>
        <dbReference type="Proteomes" id="UP000015104"/>
    </source>
</evidence>